<dbReference type="CDD" id="cd00312">
    <property type="entry name" value="Esterase_lipase"/>
    <property type="match status" value="1"/>
</dbReference>
<evidence type="ECO:0000256" key="2">
    <source>
        <dbReference type="ARBA" id="ARBA00022487"/>
    </source>
</evidence>
<dbReference type="GO" id="GO:0005886">
    <property type="term" value="C:plasma membrane"/>
    <property type="evidence" value="ECO:0007669"/>
    <property type="project" value="TreeGrafter"/>
</dbReference>
<dbReference type="Gene3D" id="3.40.50.1820">
    <property type="entry name" value="alpha/beta hydrolase"/>
    <property type="match status" value="1"/>
</dbReference>
<dbReference type="AlphaFoldDB" id="V4CAB1"/>
<evidence type="ECO:0000256" key="3">
    <source>
        <dbReference type="ARBA" id="ARBA00022801"/>
    </source>
</evidence>
<evidence type="ECO:0000313" key="8">
    <source>
        <dbReference type="EMBL" id="ESO98739.1"/>
    </source>
</evidence>
<dbReference type="RefSeq" id="XP_009050380.1">
    <property type="nucleotide sequence ID" value="XM_009052132.1"/>
</dbReference>
<organism evidence="8 9">
    <name type="scientific">Lottia gigantea</name>
    <name type="common">Giant owl limpet</name>
    <dbReference type="NCBI Taxonomy" id="225164"/>
    <lineage>
        <taxon>Eukaryota</taxon>
        <taxon>Metazoa</taxon>
        <taxon>Spiralia</taxon>
        <taxon>Lophotrochozoa</taxon>
        <taxon>Mollusca</taxon>
        <taxon>Gastropoda</taxon>
        <taxon>Patellogastropoda</taxon>
        <taxon>Lottioidea</taxon>
        <taxon>Lottiidae</taxon>
        <taxon>Lottia</taxon>
    </lineage>
</organism>
<dbReference type="GeneID" id="20231011"/>
<dbReference type="Pfam" id="PF00135">
    <property type="entry name" value="COesterase"/>
    <property type="match status" value="1"/>
</dbReference>
<dbReference type="KEGG" id="lgi:LOTGIDRAFT_113809"/>
<dbReference type="PROSITE" id="PS00941">
    <property type="entry name" value="CARBOXYLESTERASE_B_2"/>
    <property type="match status" value="1"/>
</dbReference>
<evidence type="ECO:0000259" key="7">
    <source>
        <dbReference type="Pfam" id="PF00135"/>
    </source>
</evidence>
<dbReference type="InterPro" id="IPR019826">
    <property type="entry name" value="Carboxylesterase_B_AS"/>
</dbReference>
<dbReference type="InterPro" id="IPR050654">
    <property type="entry name" value="AChE-related_enzymes"/>
</dbReference>
<comment type="similarity">
    <text evidence="1 6">Belongs to the type-B carboxylesterase/lipase family.</text>
</comment>
<dbReference type="GO" id="GO:0005615">
    <property type="term" value="C:extracellular space"/>
    <property type="evidence" value="ECO:0007669"/>
    <property type="project" value="TreeGrafter"/>
</dbReference>
<dbReference type="PROSITE" id="PS00122">
    <property type="entry name" value="CARBOXYLESTERASE_B_1"/>
    <property type="match status" value="1"/>
</dbReference>
<dbReference type="HOGENOM" id="CLU_006586_13_0_1"/>
<keyword evidence="6" id="KW-0732">Signal</keyword>
<evidence type="ECO:0000313" key="9">
    <source>
        <dbReference type="Proteomes" id="UP000030746"/>
    </source>
</evidence>
<feature type="chain" id="PRO_5005148373" description="Carboxylic ester hydrolase" evidence="6">
    <location>
        <begin position="27"/>
        <end position="581"/>
    </location>
</feature>
<evidence type="ECO:0000256" key="4">
    <source>
        <dbReference type="ARBA" id="ARBA00023157"/>
    </source>
</evidence>
<dbReference type="PRINTS" id="PR00878">
    <property type="entry name" value="CHOLNESTRASE"/>
</dbReference>
<protein>
    <recommendedName>
        <fullName evidence="6">Carboxylic ester hydrolase</fullName>
        <ecNumber evidence="6">3.1.1.-</ecNumber>
    </recommendedName>
</protein>
<evidence type="ECO:0000256" key="1">
    <source>
        <dbReference type="ARBA" id="ARBA00005964"/>
    </source>
</evidence>
<sequence>MDLHLISATILIHILIFIEHVQFITAFNPVVSTEKGKVQGYRMDNNGADVDIFFGIPFAKPPLGDMRFKAPVPNDPWKGTLNATTKPNACMQGIDKYFNFSGSDMWNPNTKIDEDCLYLNVWVPRTNPPFQNKAVMVWIFGGGFYSGSSALDVYDAHHLATENDVIVVSLQYRVGALGFLAMGHPEAPGNAGLLDQRMALEWVQRNIHHFGGSARNVTIFGESAGAVSVGLHLVSPLSRGLFDRAILQSGAAQNVWGTMPSSEAERRSRKLADILKCDGKAEADVLIDCLRRVPPEDFPKYEFLVSSGIIQYPFVPVVDGNFLVETPAESLARGNFKRTPLLLGSNKNEGIWFIMYEIPFFDIKLPGLITSDQFKSTIGKLFEFYPHFPHKLNDFGQAAVMFQYTHWQDPNNQSMNRYMVDQAVGDLYFVCYVQEMSKYYAQAGMDVYSYLFNHRSSVSEWPLWAGVMHADEIPFIFGSPLNTHEKYLTSEKELSRKMMRYWTNFAKTGDPNRGPNEISLNEWPPFKPRTQDYLILSTDHLHQADKSQAVKQGYKAQECAFWQNYLPHLVAGTGKLIFPYP</sequence>
<dbReference type="InterPro" id="IPR002018">
    <property type="entry name" value="CarbesteraseB"/>
</dbReference>
<dbReference type="InterPro" id="IPR029058">
    <property type="entry name" value="AB_hydrolase_fold"/>
</dbReference>
<feature type="domain" description="Carboxylesterase type B" evidence="7">
    <location>
        <begin position="29"/>
        <end position="562"/>
    </location>
</feature>
<dbReference type="SUPFAM" id="SSF53474">
    <property type="entry name" value="alpha/beta-Hydrolases"/>
    <property type="match status" value="1"/>
</dbReference>
<evidence type="ECO:0000256" key="6">
    <source>
        <dbReference type="RuleBase" id="RU361235"/>
    </source>
</evidence>
<dbReference type="EC" id="3.1.1.-" evidence="6"/>
<keyword evidence="3 6" id="KW-0378">Hydrolase</keyword>
<dbReference type="CTD" id="20231011"/>
<reference evidence="8 9" key="1">
    <citation type="journal article" date="2013" name="Nature">
        <title>Insights into bilaterian evolution from three spiralian genomes.</title>
        <authorList>
            <person name="Simakov O."/>
            <person name="Marletaz F."/>
            <person name="Cho S.J."/>
            <person name="Edsinger-Gonzales E."/>
            <person name="Havlak P."/>
            <person name="Hellsten U."/>
            <person name="Kuo D.H."/>
            <person name="Larsson T."/>
            <person name="Lv J."/>
            <person name="Arendt D."/>
            <person name="Savage R."/>
            <person name="Osoegawa K."/>
            <person name="de Jong P."/>
            <person name="Grimwood J."/>
            <person name="Chapman J.A."/>
            <person name="Shapiro H."/>
            <person name="Aerts A."/>
            <person name="Otillar R.P."/>
            <person name="Terry A.Y."/>
            <person name="Boore J.L."/>
            <person name="Grigoriev I.V."/>
            <person name="Lindberg D.R."/>
            <person name="Seaver E.C."/>
            <person name="Weisblat D.A."/>
            <person name="Putnam N.H."/>
            <person name="Rokhsar D.S."/>
        </authorList>
    </citation>
    <scope>NUCLEOTIDE SEQUENCE [LARGE SCALE GENOMIC DNA]</scope>
</reference>
<dbReference type="Proteomes" id="UP000030746">
    <property type="component" value="Unassembled WGS sequence"/>
</dbReference>
<dbReference type="FunFam" id="3.40.50.1820:FF:000029">
    <property type="entry name" value="Acetylcholinesterase"/>
    <property type="match status" value="1"/>
</dbReference>
<gene>
    <name evidence="8" type="ORF">LOTGIDRAFT_113809</name>
</gene>
<dbReference type="GO" id="GO:0006581">
    <property type="term" value="P:acetylcholine catabolic process"/>
    <property type="evidence" value="ECO:0007669"/>
    <property type="project" value="TreeGrafter"/>
</dbReference>
<dbReference type="ESTHER" id="lotgi-ACHE1">
    <property type="family name" value="ACHE"/>
</dbReference>
<feature type="active site" description="Charge relay system" evidence="5">
    <location>
        <position position="469"/>
    </location>
</feature>
<dbReference type="PANTHER" id="PTHR43918:SF12">
    <property type="entry name" value="ACETYLCHOLINESTERASE 1"/>
    <property type="match status" value="1"/>
</dbReference>
<feature type="active site" description="Acyl-ester intermediate" evidence="5">
    <location>
        <position position="223"/>
    </location>
</feature>
<keyword evidence="4" id="KW-1015">Disulfide bond</keyword>
<keyword evidence="2" id="KW-0719">Serine esterase</keyword>
<feature type="active site" description="Charge relay system" evidence="5">
    <location>
        <position position="349"/>
    </location>
</feature>
<dbReference type="EMBL" id="KB201205">
    <property type="protein sequence ID" value="ESO98739.1"/>
    <property type="molecule type" value="Genomic_DNA"/>
</dbReference>
<proteinExistence type="inferred from homology"/>
<evidence type="ECO:0000256" key="5">
    <source>
        <dbReference type="PIRSR" id="PIRSR600997-1"/>
    </source>
</evidence>
<dbReference type="OrthoDB" id="9000293at2759"/>
<feature type="signal peptide" evidence="6">
    <location>
        <begin position="1"/>
        <end position="26"/>
    </location>
</feature>
<dbReference type="GO" id="GO:0019695">
    <property type="term" value="P:choline metabolic process"/>
    <property type="evidence" value="ECO:0007669"/>
    <property type="project" value="TreeGrafter"/>
</dbReference>
<dbReference type="PANTHER" id="PTHR43918">
    <property type="entry name" value="ACETYLCHOLINESTERASE"/>
    <property type="match status" value="1"/>
</dbReference>
<name>V4CAB1_LOTGI</name>
<dbReference type="OMA" id="TCSVNEM"/>
<dbReference type="GO" id="GO:0003990">
    <property type="term" value="F:acetylcholinesterase activity"/>
    <property type="evidence" value="ECO:0007669"/>
    <property type="project" value="TreeGrafter"/>
</dbReference>
<accession>V4CAB1</accession>
<dbReference type="STRING" id="225164.V4CAB1"/>
<keyword evidence="9" id="KW-1185">Reference proteome</keyword>
<dbReference type="InterPro" id="IPR019819">
    <property type="entry name" value="Carboxylesterase_B_CS"/>
</dbReference>
<dbReference type="InterPro" id="IPR000997">
    <property type="entry name" value="Cholinesterase"/>
</dbReference>